<dbReference type="Gene3D" id="3.40.50.300">
    <property type="entry name" value="P-loop containing nucleotide triphosphate hydrolases"/>
    <property type="match status" value="1"/>
</dbReference>
<evidence type="ECO:0000256" key="2">
    <source>
        <dbReference type="ARBA" id="ARBA00074747"/>
    </source>
</evidence>
<dbReference type="FunFam" id="3.40.50.300:FF:000285">
    <property type="entry name" value="Sporulation initiation inhibitor Soj"/>
    <property type="match status" value="1"/>
</dbReference>
<dbReference type="EMBL" id="BBVC01000036">
    <property type="protein sequence ID" value="GAO98245.1"/>
    <property type="molecule type" value="Genomic_DNA"/>
</dbReference>
<feature type="domain" description="AAA" evidence="3">
    <location>
        <begin position="2"/>
        <end position="177"/>
    </location>
</feature>
<dbReference type="PANTHER" id="PTHR13696">
    <property type="entry name" value="P-LOOP CONTAINING NUCLEOSIDE TRIPHOSPHATE HYDROLASE"/>
    <property type="match status" value="1"/>
</dbReference>
<dbReference type="AlphaFoldDB" id="A0A0K8MCG7"/>
<dbReference type="CDD" id="cd02042">
    <property type="entry name" value="ParAB_family"/>
    <property type="match status" value="1"/>
</dbReference>
<dbReference type="InterPro" id="IPR025669">
    <property type="entry name" value="AAA_dom"/>
</dbReference>
<dbReference type="SUPFAM" id="SSF52540">
    <property type="entry name" value="P-loop containing nucleoside triphosphate hydrolases"/>
    <property type="match status" value="1"/>
</dbReference>
<gene>
    <name evidence="4" type="primary">parA</name>
    <name evidence="4" type="ORF">Cva_00893</name>
</gene>
<dbReference type="InterPro" id="IPR027417">
    <property type="entry name" value="P-loop_NTPase"/>
</dbReference>
<dbReference type="PANTHER" id="PTHR13696:SF52">
    <property type="entry name" value="PARA FAMILY PROTEIN CT_582"/>
    <property type="match status" value="1"/>
</dbReference>
<protein>
    <recommendedName>
        <fullName evidence="2">Chromosome partitioning protein ParA</fullName>
    </recommendedName>
</protein>
<evidence type="ECO:0000256" key="1">
    <source>
        <dbReference type="ARBA" id="ARBA00057242"/>
    </source>
</evidence>
<dbReference type="PIRSF" id="PIRSF009320">
    <property type="entry name" value="Nuc_binding_HP_1000"/>
    <property type="match status" value="1"/>
</dbReference>
<accession>A0A0K8MCG7</accession>
<name>A0A0K8MCG7_9PROT</name>
<evidence type="ECO:0000313" key="5">
    <source>
        <dbReference type="Proteomes" id="UP000036771"/>
    </source>
</evidence>
<reference evidence="4 5" key="1">
    <citation type="submission" date="2015-03" db="EMBL/GenBank/DDBJ databases">
        <title>Caedibacter varicaedens, whole genome shotgun sequence.</title>
        <authorList>
            <person name="Suzuki H."/>
            <person name="Dapper A.L."/>
            <person name="Gibson A.K."/>
            <person name="Jackson C."/>
            <person name="Lee H."/>
            <person name="Pejaver V.R."/>
            <person name="Doak T."/>
            <person name="Lynch M."/>
        </authorList>
    </citation>
    <scope>NUCLEOTIDE SEQUENCE [LARGE SCALE GENOMIC DNA]</scope>
</reference>
<organism evidence="4 5">
    <name type="scientific">Caedimonas varicaedens</name>
    <dbReference type="NCBI Taxonomy" id="1629334"/>
    <lineage>
        <taxon>Bacteria</taxon>
        <taxon>Pseudomonadati</taxon>
        <taxon>Pseudomonadota</taxon>
        <taxon>Alphaproteobacteria</taxon>
        <taxon>Holosporales</taxon>
        <taxon>Caedimonadaceae</taxon>
        <taxon>Caedimonas</taxon>
    </lineage>
</organism>
<evidence type="ECO:0000313" key="4">
    <source>
        <dbReference type="EMBL" id="GAO98245.1"/>
    </source>
</evidence>
<dbReference type="Pfam" id="PF13614">
    <property type="entry name" value="AAA_31"/>
    <property type="match status" value="1"/>
</dbReference>
<sequence length="264" mass="28869">MTKIIAFANQKGGVGKTTTTINIATALAAVHKKVLLIDMDPQGNATTGLGLYGRDRKKGTYDLLLSNITLDQLTIQTKIPGLDLVIASPDLAGAEVELVSVLGREFQLQYALKKSGSKYDYILMDCPPSLGFLTLNALVAASDVIIPLQCEFYALEGLAQLINTIKRIQSRLNPSLNLFGIALTMYDKRNALCDQVAEDVKQHFKDYVFETMIPRNVKISEAPSHGTPVLIYDVMSSGSLAYMRLTKEILKKNGGWQNVSVVNS</sequence>
<dbReference type="OrthoDB" id="9815116at2"/>
<dbReference type="Proteomes" id="UP000036771">
    <property type="component" value="Unassembled WGS sequence"/>
</dbReference>
<comment type="function">
    <text evidence="1">Involved in chromosome partition. Localize to both poles of the predivisional cell following completion of DNA replication.</text>
</comment>
<keyword evidence="5" id="KW-1185">Reference proteome</keyword>
<comment type="caution">
    <text evidence="4">The sequence shown here is derived from an EMBL/GenBank/DDBJ whole genome shotgun (WGS) entry which is preliminary data.</text>
</comment>
<dbReference type="STRING" id="1629334.Cva_00893"/>
<dbReference type="InterPro" id="IPR050678">
    <property type="entry name" value="DNA_Partitioning_ATPase"/>
</dbReference>
<evidence type="ECO:0000259" key="3">
    <source>
        <dbReference type="Pfam" id="PF13614"/>
    </source>
</evidence>
<proteinExistence type="predicted"/>